<evidence type="ECO:0000256" key="1">
    <source>
        <dbReference type="SAM" id="Phobius"/>
    </source>
</evidence>
<dbReference type="EMBL" id="CAAKMV010000032">
    <property type="protein sequence ID" value="VIO52456.1"/>
    <property type="molecule type" value="Genomic_DNA"/>
</dbReference>
<gene>
    <name evidence="2" type="ORF">FUG_LOCUS34897</name>
</gene>
<proteinExistence type="predicted"/>
<sequence>MLSYNNKTPDLLEAYCFSFKTSVYNTLKAALVIFSIIYFLENTKLGVFFSLTINITSCTINNNQLALYILDLAYLLRLAFILMPKLSSPLTLKQSAY</sequence>
<feature type="transmembrane region" description="Helical" evidence="1">
    <location>
        <begin position="65"/>
        <end position="83"/>
    </location>
</feature>
<keyword evidence="1" id="KW-1133">Transmembrane helix</keyword>
<evidence type="ECO:0000313" key="2">
    <source>
        <dbReference type="EMBL" id="VIO52456.1"/>
    </source>
</evidence>
<protein>
    <submittedName>
        <fullName evidence="2">Uncharacterized protein</fullName>
    </submittedName>
</protein>
<organism evidence="2">
    <name type="scientific">Gibberella zeae</name>
    <name type="common">Wheat head blight fungus</name>
    <name type="synonym">Fusarium graminearum</name>
    <dbReference type="NCBI Taxonomy" id="5518"/>
    <lineage>
        <taxon>Eukaryota</taxon>
        <taxon>Fungi</taxon>
        <taxon>Dikarya</taxon>
        <taxon>Ascomycota</taxon>
        <taxon>Pezizomycotina</taxon>
        <taxon>Sordariomycetes</taxon>
        <taxon>Hypocreomycetidae</taxon>
        <taxon>Hypocreales</taxon>
        <taxon>Nectriaceae</taxon>
        <taxon>Fusarium</taxon>
    </lineage>
</organism>
<name>A0A4E9D1M4_GIBZA</name>
<feature type="transmembrane region" description="Helical" evidence="1">
    <location>
        <begin position="29"/>
        <end position="53"/>
    </location>
</feature>
<keyword evidence="1" id="KW-0812">Transmembrane</keyword>
<reference evidence="2" key="1">
    <citation type="submission" date="2019-04" db="EMBL/GenBank/DDBJ databases">
        <authorList>
            <person name="Melise S."/>
            <person name="Noan J."/>
            <person name="Okalmin O."/>
        </authorList>
    </citation>
    <scope>NUCLEOTIDE SEQUENCE</scope>
    <source>
        <strain evidence="2">FN9</strain>
    </source>
</reference>
<accession>A0A4E9D1M4</accession>
<dbReference type="AlphaFoldDB" id="A0A4E9D1M4"/>
<keyword evidence="1" id="KW-0472">Membrane</keyword>